<dbReference type="GO" id="GO:0005829">
    <property type="term" value="C:cytosol"/>
    <property type="evidence" value="ECO:0007669"/>
    <property type="project" value="TreeGrafter"/>
</dbReference>
<dbReference type="SUPFAM" id="SSF52768">
    <property type="entry name" value="Arginase/deacetylase"/>
    <property type="match status" value="1"/>
</dbReference>
<dbReference type="GO" id="GO:0004053">
    <property type="term" value="F:arginase activity"/>
    <property type="evidence" value="ECO:0007669"/>
    <property type="project" value="TreeGrafter"/>
</dbReference>
<dbReference type="PANTHER" id="PTHR43782">
    <property type="entry name" value="ARGINASE"/>
    <property type="match status" value="1"/>
</dbReference>
<evidence type="ECO:0000313" key="6">
    <source>
        <dbReference type="Ensembl" id="ENSPMGP00000019500.1"/>
    </source>
</evidence>
<dbReference type="Gene3D" id="3.40.800.10">
    <property type="entry name" value="Ureohydrolase domain"/>
    <property type="match status" value="1"/>
</dbReference>
<comment type="similarity">
    <text evidence="3 4">Belongs to the arginase family.</text>
</comment>
<evidence type="ECO:0000256" key="1">
    <source>
        <dbReference type="ARBA" id="ARBA00022723"/>
    </source>
</evidence>
<evidence type="ECO:0000256" key="3">
    <source>
        <dbReference type="PROSITE-ProRule" id="PRU00742"/>
    </source>
</evidence>
<dbReference type="PRINTS" id="PR00116">
    <property type="entry name" value="ARGINASE"/>
</dbReference>
<reference evidence="6" key="2">
    <citation type="submission" date="2025-05" db="UniProtKB">
        <authorList>
            <consortium name="Ensembl"/>
        </authorList>
    </citation>
    <scope>IDENTIFICATION</scope>
</reference>
<dbReference type="GO" id="GO:0005634">
    <property type="term" value="C:nucleus"/>
    <property type="evidence" value="ECO:0007669"/>
    <property type="project" value="TreeGrafter"/>
</dbReference>
<dbReference type="GO" id="GO:0030145">
    <property type="term" value="F:manganese ion binding"/>
    <property type="evidence" value="ECO:0007669"/>
    <property type="project" value="TreeGrafter"/>
</dbReference>
<evidence type="ECO:0000313" key="7">
    <source>
        <dbReference type="Proteomes" id="UP000261520"/>
    </source>
</evidence>
<organism evidence="5">
    <name type="scientific">Periophthalmus magnuspinnatus</name>
    <dbReference type="NCBI Taxonomy" id="409849"/>
    <lineage>
        <taxon>Eukaryota</taxon>
        <taxon>Metazoa</taxon>
        <taxon>Chordata</taxon>
        <taxon>Craniata</taxon>
        <taxon>Vertebrata</taxon>
        <taxon>Euteleostomi</taxon>
        <taxon>Actinopterygii</taxon>
        <taxon>Neopterygii</taxon>
        <taxon>Teleostei</taxon>
        <taxon>Neoteleostei</taxon>
        <taxon>Acanthomorphata</taxon>
        <taxon>Gobiaria</taxon>
        <taxon>Gobiiformes</taxon>
        <taxon>Gobioidei</taxon>
        <taxon>Gobiidae</taxon>
        <taxon>Oxudercinae</taxon>
        <taxon>Periophthalmus</taxon>
    </lineage>
</organism>
<accession>A0A191XXA5</accession>
<dbReference type="InterPro" id="IPR023696">
    <property type="entry name" value="Ureohydrolase_dom_sf"/>
</dbReference>
<dbReference type="PANTHER" id="PTHR43782:SF2">
    <property type="entry name" value="ARGINASE-1"/>
    <property type="match status" value="1"/>
</dbReference>
<sequence>MMAVSLDQLDGCSSSQVPPLPNFSWVTPCLRAKNLVYIGLRDVDPGEHFILKELGVKFFSMSEVDHLGIARVMEETSDYLHSKTQRPIHLSFDVDALDPSVTPATGTPVTGGLTYREGTYITESLHQTDLLSAVDLVEVNPWRADSEGGVRSTVSAAVDLILGCFGRRREGNHANEYQLPEP</sequence>
<dbReference type="InterPro" id="IPR006035">
    <property type="entry name" value="Ureohydrolase"/>
</dbReference>
<keyword evidence="7" id="KW-1185">Reference proteome</keyword>
<keyword evidence="1" id="KW-0479">Metal-binding</keyword>
<dbReference type="Proteomes" id="UP000261520">
    <property type="component" value="Unplaced"/>
</dbReference>
<protein>
    <submittedName>
        <fullName evidence="5">TMP</fullName>
    </submittedName>
</protein>
<keyword evidence="2 4" id="KW-0378">Hydrolase</keyword>
<gene>
    <name evidence="5" type="primary">arg</name>
</gene>
<dbReference type="STRING" id="409849.ENSPMGP00000019500"/>
<proteinExistence type="evidence at transcript level"/>
<dbReference type="Pfam" id="PF00491">
    <property type="entry name" value="Arginase"/>
    <property type="match status" value="1"/>
</dbReference>
<name>A0A191XXA5_9GOBI</name>
<dbReference type="PROSITE" id="PS01053">
    <property type="entry name" value="ARGINASE_1"/>
    <property type="match status" value="1"/>
</dbReference>
<evidence type="ECO:0000313" key="5">
    <source>
        <dbReference type="EMBL" id="ANJ45183.1"/>
    </source>
</evidence>
<reference evidence="5" key="1">
    <citation type="submission" date="2015-12" db="EMBL/GenBank/DDBJ databases">
        <title>Transcriptomic supports of tolerance to high environment ammonia in mudskippers.</title>
        <authorList>
            <person name="Ruan Z."/>
            <person name="Shi Q."/>
            <person name="You X."/>
        </authorList>
    </citation>
    <scope>NUCLEOTIDE SEQUENCE</scope>
</reference>
<dbReference type="Ensembl" id="ENSPMGT00000020786.1">
    <property type="protein sequence ID" value="ENSPMGP00000019500.1"/>
    <property type="gene ID" value="ENSPMGG00000015843.1"/>
</dbReference>
<dbReference type="EMBL" id="KU229888">
    <property type="protein sequence ID" value="ANJ45183.1"/>
    <property type="molecule type" value="mRNA"/>
</dbReference>
<evidence type="ECO:0000256" key="4">
    <source>
        <dbReference type="RuleBase" id="RU003684"/>
    </source>
</evidence>
<dbReference type="InterPro" id="IPR020855">
    <property type="entry name" value="Ureohydrolase_Mn_BS"/>
</dbReference>
<dbReference type="AlphaFoldDB" id="A0A191XXA5"/>
<dbReference type="PROSITE" id="PS51409">
    <property type="entry name" value="ARGINASE_2"/>
    <property type="match status" value="1"/>
</dbReference>
<evidence type="ECO:0000256" key="2">
    <source>
        <dbReference type="ARBA" id="ARBA00022801"/>
    </source>
</evidence>